<name>A0A2P4UP43_9ACTN</name>
<proteinExistence type="inferred from homology"/>
<evidence type="ECO:0000313" key="3">
    <source>
        <dbReference type="Proteomes" id="UP000242367"/>
    </source>
</evidence>
<dbReference type="AlphaFoldDB" id="A0A2P4UP43"/>
<evidence type="ECO:0000313" key="2">
    <source>
        <dbReference type="EMBL" id="POM26826.1"/>
    </source>
</evidence>
<dbReference type="InterPro" id="IPR036689">
    <property type="entry name" value="ESAT-6-like_sf"/>
</dbReference>
<dbReference type="Gene3D" id="1.10.287.1060">
    <property type="entry name" value="ESAT-6-like"/>
    <property type="match status" value="1"/>
</dbReference>
<dbReference type="InterPro" id="IPR010310">
    <property type="entry name" value="T7SS_ESAT-6-like"/>
</dbReference>
<comment type="similarity">
    <text evidence="1">Belongs to the WXG100 family.</text>
</comment>
<sequence>MSQKSSVDRAEMAQAAQRVESAAQDLRKIQGDLGQEHAQLSGRWVGDAGSAFTKVFNEFDGELGKVLEVLNQLHEKLVQTKINYEASEQQQTEAVNRIAGLLNG</sequence>
<reference evidence="2 3" key="1">
    <citation type="journal article" date="2017" name="Chemistry">
        <title>Isolation, Biosynthesis and Chemical Modifications of Rubterolones A-F: Rare Tropolone Alkaloids from Actinomadura sp. 5-2.</title>
        <authorList>
            <person name="Guo H."/>
            <person name="Benndorf R."/>
            <person name="Leichnitz D."/>
            <person name="Klassen J.L."/>
            <person name="Vollmers J."/>
            <person name="Gorls H."/>
            <person name="Steinacker M."/>
            <person name="Weigel C."/>
            <person name="Dahse H.M."/>
            <person name="Kaster A.K."/>
            <person name="de Beer Z.W."/>
            <person name="Poulsen M."/>
            <person name="Beemelmanns C."/>
        </authorList>
    </citation>
    <scope>NUCLEOTIDE SEQUENCE [LARGE SCALE GENOMIC DNA]</scope>
    <source>
        <strain evidence="2 3">5-2</strain>
    </source>
</reference>
<dbReference type="NCBIfam" id="TIGR03930">
    <property type="entry name" value="WXG100_ESAT6"/>
    <property type="match status" value="1"/>
</dbReference>
<dbReference type="Pfam" id="PF06013">
    <property type="entry name" value="WXG100"/>
    <property type="match status" value="1"/>
</dbReference>
<accession>A0A2P4UP43</accession>
<keyword evidence="3" id="KW-1185">Reference proteome</keyword>
<evidence type="ECO:0000256" key="1">
    <source>
        <dbReference type="RuleBase" id="RU362001"/>
    </source>
</evidence>
<comment type="caution">
    <text evidence="2">The sequence shown here is derived from an EMBL/GenBank/DDBJ whole genome shotgun (WGS) entry which is preliminary data.</text>
</comment>
<dbReference type="Proteomes" id="UP000242367">
    <property type="component" value="Unassembled WGS sequence"/>
</dbReference>
<dbReference type="RefSeq" id="WP_103561738.1">
    <property type="nucleotide sequence ID" value="NZ_MTBP01000001.1"/>
</dbReference>
<dbReference type="EMBL" id="MTBP01000001">
    <property type="protein sequence ID" value="POM26826.1"/>
    <property type="molecule type" value="Genomic_DNA"/>
</dbReference>
<protein>
    <recommendedName>
        <fullName evidence="1">ESAT-6-like protein</fullName>
    </recommendedName>
</protein>
<gene>
    <name evidence="2" type="ORF">BTM25_12340</name>
</gene>
<organism evidence="2 3">
    <name type="scientific">Actinomadura rubteroloni</name>
    <dbReference type="NCBI Taxonomy" id="1926885"/>
    <lineage>
        <taxon>Bacteria</taxon>
        <taxon>Bacillati</taxon>
        <taxon>Actinomycetota</taxon>
        <taxon>Actinomycetes</taxon>
        <taxon>Streptosporangiales</taxon>
        <taxon>Thermomonosporaceae</taxon>
        <taxon>Actinomadura</taxon>
    </lineage>
</organism>
<dbReference type="SUPFAM" id="SSF140453">
    <property type="entry name" value="EsxAB dimer-like"/>
    <property type="match status" value="1"/>
</dbReference>